<dbReference type="InterPro" id="IPR014015">
    <property type="entry name" value="Helicase_SF3_DNA-vir"/>
</dbReference>
<protein>
    <submittedName>
        <fullName evidence="5">DNA primase</fullName>
    </submittedName>
</protein>
<comment type="caution">
    <text evidence="5">The sequence shown here is derived from an EMBL/GenBank/DDBJ whole genome shotgun (WGS) entry which is preliminary data.</text>
</comment>
<dbReference type="InterPro" id="IPR014818">
    <property type="entry name" value="Phage/plasmid_primase_P4_C"/>
</dbReference>
<keyword evidence="3" id="KW-0067">ATP-binding</keyword>
<dbReference type="EMBL" id="JACSPP010000001">
    <property type="protein sequence ID" value="MBD8038953.1"/>
    <property type="molecule type" value="Genomic_DNA"/>
</dbReference>
<accession>A0ABR8Y424</accession>
<dbReference type="NCBIfam" id="TIGR01613">
    <property type="entry name" value="primase_Cterm"/>
    <property type="match status" value="1"/>
</dbReference>
<dbReference type="PROSITE" id="PS51206">
    <property type="entry name" value="SF3_HELICASE_1"/>
    <property type="match status" value="1"/>
</dbReference>
<keyword evidence="2" id="KW-0378">Hydrolase</keyword>
<reference evidence="5 6" key="1">
    <citation type="submission" date="2020-08" db="EMBL/GenBank/DDBJ databases">
        <title>A Genomic Blueprint of the Chicken Gut Microbiome.</title>
        <authorList>
            <person name="Gilroy R."/>
            <person name="Ravi A."/>
            <person name="Getino M."/>
            <person name="Pursley I."/>
            <person name="Horton D.L."/>
            <person name="Alikhan N.-F."/>
            <person name="Baker D."/>
            <person name="Gharbi K."/>
            <person name="Hall N."/>
            <person name="Watson M."/>
            <person name="Adriaenssens E.M."/>
            <person name="Foster-Nyarko E."/>
            <person name="Jarju S."/>
            <person name="Secka A."/>
            <person name="Antonio M."/>
            <person name="Oren A."/>
            <person name="Chaudhuri R."/>
            <person name="La Ragione R.M."/>
            <person name="Hildebrand F."/>
            <person name="Pallen M.J."/>
        </authorList>
    </citation>
    <scope>NUCLEOTIDE SEQUENCE [LARGE SCALE GENOMIC DNA]</scope>
    <source>
        <strain evidence="5 6">Sa1CVN1</strain>
    </source>
</reference>
<evidence type="ECO:0000313" key="6">
    <source>
        <dbReference type="Proteomes" id="UP000620874"/>
    </source>
</evidence>
<dbReference type="InterPro" id="IPR027417">
    <property type="entry name" value="P-loop_NTPase"/>
</dbReference>
<gene>
    <name evidence="5" type="ORF">H9625_00555</name>
</gene>
<dbReference type="Pfam" id="PF19263">
    <property type="entry name" value="DUF5906"/>
    <property type="match status" value="1"/>
</dbReference>
<dbReference type="InterPro" id="IPR045455">
    <property type="entry name" value="NrS-1_pol-like_helicase"/>
</dbReference>
<dbReference type="Gene3D" id="3.40.50.300">
    <property type="entry name" value="P-loop containing nucleotide triphosphate hydrolases"/>
    <property type="match status" value="1"/>
</dbReference>
<dbReference type="RefSeq" id="WP_191762724.1">
    <property type="nucleotide sequence ID" value="NZ_JACSPP010000001.1"/>
</dbReference>
<evidence type="ECO:0000256" key="2">
    <source>
        <dbReference type="ARBA" id="ARBA00022801"/>
    </source>
</evidence>
<dbReference type="PANTHER" id="PTHR35372:SF2">
    <property type="entry name" value="SF3 HELICASE DOMAIN-CONTAINING PROTEIN"/>
    <property type="match status" value="1"/>
</dbReference>
<dbReference type="Proteomes" id="UP000620874">
    <property type="component" value="Unassembled WGS sequence"/>
</dbReference>
<dbReference type="PANTHER" id="PTHR35372">
    <property type="entry name" value="ATP BINDING PROTEIN-RELATED"/>
    <property type="match status" value="1"/>
</dbReference>
<sequence length="388" mass="44262">MKKTIENILASIINTIQPKPDFDPKNKRGYHEICYEICQAAQNTGYPFVSINEEMFLFTGTNWENVDSHTIKVFIKYAYGKLCGDSVAASKKDIINGLVSQLPYTAMILNVKQAVDKINFQNGTLNLNTMGLARHDWKDYFRYVLPYGYDPVADCPMFRRYLDEVMPEKKAQDVLAEYIGWLFIPELKLEKVLFLYGSGCNGKSVFVEIIEALVGKDNVSHESLSDLCGEYGANSRANLSGKLLNTCSDVAPNAFAGDLFKRLASREPISMKTLYKDVITTDEYAKMLFCLNELPRTNDISNGFYRRFLIAPFKIQIPKARIDPELSKKIIASELPGIMNWVLEGRKRLVMNKKFTESPMMNRALEEYRSRGNRKKHLLLLPPFFEAS</sequence>
<dbReference type="InterPro" id="IPR006500">
    <property type="entry name" value="Helicase_put_C_phage/plasmid"/>
</dbReference>
<name>A0ABR8Y424_9BACT</name>
<dbReference type="SMART" id="SM00885">
    <property type="entry name" value="D5_N"/>
    <property type="match status" value="1"/>
</dbReference>
<evidence type="ECO:0000256" key="3">
    <source>
        <dbReference type="ARBA" id="ARBA00022840"/>
    </source>
</evidence>
<proteinExistence type="predicted"/>
<keyword evidence="6" id="KW-1185">Reference proteome</keyword>
<evidence type="ECO:0000313" key="5">
    <source>
        <dbReference type="EMBL" id="MBD8038953.1"/>
    </source>
</evidence>
<evidence type="ECO:0000259" key="4">
    <source>
        <dbReference type="PROSITE" id="PS51206"/>
    </source>
</evidence>
<keyword evidence="1" id="KW-0547">Nucleotide-binding</keyword>
<organism evidence="5 6">
    <name type="scientific">Phocaeicola intestinalis</name>
    <dbReference type="NCBI Taxonomy" id="2762212"/>
    <lineage>
        <taxon>Bacteria</taxon>
        <taxon>Pseudomonadati</taxon>
        <taxon>Bacteroidota</taxon>
        <taxon>Bacteroidia</taxon>
        <taxon>Bacteroidales</taxon>
        <taxon>Bacteroidaceae</taxon>
        <taxon>Phocaeicola</taxon>
    </lineage>
</organism>
<dbReference type="Pfam" id="PF08706">
    <property type="entry name" value="D5_N"/>
    <property type="match status" value="1"/>
</dbReference>
<evidence type="ECO:0000256" key="1">
    <source>
        <dbReference type="ARBA" id="ARBA00022741"/>
    </source>
</evidence>
<dbReference type="InterPro" id="IPR051620">
    <property type="entry name" value="ORF904-like_C"/>
</dbReference>
<dbReference type="SUPFAM" id="SSF52540">
    <property type="entry name" value="P-loop containing nucleoside triphosphate hydrolases"/>
    <property type="match status" value="1"/>
</dbReference>
<feature type="domain" description="SF3 helicase" evidence="4">
    <location>
        <begin position="170"/>
        <end position="326"/>
    </location>
</feature>